<dbReference type="EMBL" id="CAJOAY010000038">
    <property type="protein sequence ID" value="CAF3502126.1"/>
    <property type="molecule type" value="Genomic_DNA"/>
</dbReference>
<reference evidence="2" key="1">
    <citation type="submission" date="2021-02" db="EMBL/GenBank/DDBJ databases">
        <authorList>
            <person name="Nowell W R."/>
        </authorList>
    </citation>
    <scope>NUCLEOTIDE SEQUENCE</scope>
</reference>
<dbReference type="Proteomes" id="UP000663891">
    <property type="component" value="Unassembled WGS sequence"/>
</dbReference>
<name>A0A818H5E1_9BILA</name>
<comment type="caution">
    <text evidence="2">The sequence shown here is derived from an EMBL/GenBank/DDBJ whole genome shotgun (WGS) entry which is preliminary data.</text>
</comment>
<organism evidence="2 3">
    <name type="scientific">Adineta steineri</name>
    <dbReference type="NCBI Taxonomy" id="433720"/>
    <lineage>
        <taxon>Eukaryota</taxon>
        <taxon>Metazoa</taxon>
        <taxon>Spiralia</taxon>
        <taxon>Gnathifera</taxon>
        <taxon>Rotifera</taxon>
        <taxon>Eurotatoria</taxon>
        <taxon>Bdelloidea</taxon>
        <taxon>Adinetida</taxon>
        <taxon>Adinetidae</taxon>
        <taxon>Adineta</taxon>
    </lineage>
</organism>
<protein>
    <submittedName>
        <fullName evidence="2">Uncharacterized protein</fullName>
    </submittedName>
</protein>
<dbReference type="OrthoDB" id="10095198at2759"/>
<accession>A0A818H5E1</accession>
<dbReference type="AlphaFoldDB" id="A0A818H5E1"/>
<dbReference type="EMBL" id="CAJNON010000157">
    <property type="protein sequence ID" value="CAF1046861.1"/>
    <property type="molecule type" value="Genomic_DNA"/>
</dbReference>
<gene>
    <name evidence="2" type="ORF">OKA104_LOCUS1557</name>
    <name evidence="1" type="ORF">VCS650_LOCUS17179</name>
</gene>
<dbReference type="Proteomes" id="UP000663881">
    <property type="component" value="Unassembled WGS sequence"/>
</dbReference>
<evidence type="ECO:0000313" key="2">
    <source>
        <dbReference type="EMBL" id="CAF3502126.1"/>
    </source>
</evidence>
<proteinExistence type="predicted"/>
<evidence type="ECO:0000313" key="1">
    <source>
        <dbReference type="EMBL" id="CAF1046861.1"/>
    </source>
</evidence>
<evidence type="ECO:0000313" key="3">
    <source>
        <dbReference type="Proteomes" id="UP000663881"/>
    </source>
</evidence>
<sequence length="66" mass="7314">MCKPQNKSQRPLHVGQQQHITTAQAVNVLIQNPTEISENDQQWLIQVLTNLGNAPPPTTTITTETP</sequence>